<feature type="domain" description="Histidine kinase" evidence="5">
    <location>
        <begin position="286"/>
        <end position="509"/>
    </location>
</feature>
<evidence type="ECO:0000259" key="5">
    <source>
        <dbReference type="PROSITE" id="PS50109"/>
    </source>
</evidence>
<dbReference type="Gene3D" id="3.30.450.20">
    <property type="entry name" value="PAS domain"/>
    <property type="match status" value="2"/>
</dbReference>
<dbReference type="PANTHER" id="PTHR43065:SF49">
    <property type="entry name" value="HISTIDINE KINASE"/>
    <property type="match status" value="1"/>
</dbReference>
<dbReference type="PROSITE" id="PS50109">
    <property type="entry name" value="HIS_KIN"/>
    <property type="match status" value="1"/>
</dbReference>
<dbReference type="CDD" id="cd00156">
    <property type="entry name" value="REC"/>
    <property type="match status" value="1"/>
</dbReference>
<evidence type="ECO:0000256" key="4">
    <source>
        <dbReference type="PROSITE-ProRule" id="PRU00169"/>
    </source>
</evidence>
<dbReference type="EMBL" id="PYUC01000001">
    <property type="protein sequence ID" value="PTB22532.1"/>
    <property type="molecule type" value="Genomic_DNA"/>
</dbReference>
<dbReference type="CDD" id="cd16919">
    <property type="entry name" value="HATPase_CckA-like"/>
    <property type="match status" value="1"/>
</dbReference>
<dbReference type="InterPro" id="IPR003661">
    <property type="entry name" value="HisK_dim/P_dom"/>
</dbReference>
<dbReference type="PROSITE" id="PS50113">
    <property type="entry name" value="PAC"/>
    <property type="match status" value="2"/>
</dbReference>
<organism evidence="9 10">
    <name type="scientific">Trinickia symbiotica</name>
    <dbReference type="NCBI Taxonomy" id="863227"/>
    <lineage>
        <taxon>Bacteria</taxon>
        <taxon>Pseudomonadati</taxon>
        <taxon>Pseudomonadota</taxon>
        <taxon>Betaproteobacteria</taxon>
        <taxon>Burkholderiales</taxon>
        <taxon>Burkholderiaceae</taxon>
        <taxon>Trinickia</taxon>
    </lineage>
</organism>
<dbReference type="SUPFAM" id="SSF52172">
    <property type="entry name" value="CheY-like"/>
    <property type="match status" value="2"/>
</dbReference>
<feature type="modified residue" description="4-aspartylphosphate" evidence="4">
    <location>
        <position position="580"/>
    </location>
</feature>
<dbReference type="PRINTS" id="PR00344">
    <property type="entry name" value="BCTRLSENSOR"/>
</dbReference>
<dbReference type="PROSITE" id="PS50112">
    <property type="entry name" value="PAS"/>
    <property type="match status" value="1"/>
</dbReference>
<dbReference type="SUPFAM" id="SSF47384">
    <property type="entry name" value="Homodimeric domain of signal transducing histidine kinase"/>
    <property type="match status" value="1"/>
</dbReference>
<dbReference type="InterPro" id="IPR036097">
    <property type="entry name" value="HisK_dim/P_sf"/>
</dbReference>
<dbReference type="SUPFAM" id="SSF55785">
    <property type="entry name" value="PYP-like sensor domain (PAS domain)"/>
    <property type="match status" value="2"/>
</dbReference>
<proteinExistence type="predicted"/>
<evidence type="ECO:0000259" key="7">
    <source>
        <dbReference type="PROSITE" id="PS50112"/>
    </source>
</evidence>
<dbReference type="SMART" id="SM00388">
    <property type="entry name" value="HisKA"/>
    <property type="match status" value="1"/>
</dbReference>
<reference evidence="9 10" key="1">
    <citation type="submission" date="2018-03" db="EMBL/GenBank/DDBJ databases">
        <title>Whole genome analyses suggest that Burkholderia sensu lato contains two further novel genera in the rhizoxinica-symbiotica group Mycetohabitans gen. nov., and Trinickia gen. nov.: implications for the evolution of diazotrophy and nodulation in the Burkholderiaceae.</title>
        <authorList>
            <person name="Estrada De Los Santos P."/>
            <person name="Palmer M."/>
            <person name="Chavez-Ramirez B."/>
            <person name="Steenkamp E.T."/>
            <person name="Hirsch A.M."/>
            <person name="Manyaka P."/>
            <person name="Maluk M."/>
            <person name="Lafos M."/>
            <person name="Crook M."/>
            <person name="Gross E."/>
            <person name="Simon M.F."/>
            <person name="Bueno Dos Reis Junior F."/>
            <person name="Poole P.S."/>
            <person name="Venter S.N."/>
            <person name="James E.K."/>
        </authorList>
    </citation>
    <scope>NUCLEOTIDE SEQUENCE [LARGE SCALE GENOMIC DNA]</scope>
    <source>
        <strain evidence="9 10">JPY-366</strain>
    </source>
</reference>
<feature type="domain" description="PAC" evidence="8">
    <location>
        <begin position="86"/>
        <end position="138"/>
    </location>
</feature>
<dbReference type="SMART" id="SM00448">
    <property type="entry name" value="REC"/>
    <property type="match status" value="2"/>
</dbReference>
<keyword evidence="3 4" id="KW-0597">Phosphoprotein</keyword>
<dbReference type="Gene3D" id="1.10.287.130">
    <property type="match status" value="1"/>
</dbReference>
<dbReference type="NCBIfam" id="TIGR00229">
    <property type="entry name" value="sensory_box"/>
    <property type="match status" value="2"/>
</dbReference>
<protein>
    <recommendedName>
        <fullName evidence="2">histidine kinase</fullName>
        <ecNumber evidence="2">2.7.13.3</ecNumber>
    </recommendedName>
</protein>
<dbReference type="CDD" id="cd00082">
    <property type="entry name" value="HisKA"/>
    <property type="match status" value="1"/>
</dbReference>
<feature type="domain" description="PAC" evidence="8">
    <location>
        <begin position="214"/>
        <end position="266"/>
    </location>
</feature>
<evidence type="ECO:0000256" key="2">
    <source>
        <dbReference type="ARBA" id="ARBA00012438"/>
    </source>
</evidence>
<evidence type="ECO:0000313" key="10">
    <source>
        <dbReference type="Proteomes" id="UP000240638"/>
    </source>
</evidence>
<evidence type="ECO:0000256" key="3">
    <source>
        <dbReference type="ARBA" id="ARBA00022553"/>
    </source>
</evidence>
<dbReference type="PROSITE" id="PS50110">
    <property type="entry name" value="RESPONSE_REGULATORY"/>
    <property type="match status" value="2"/>
</dbReference>
<dbReference type="Proteomes" id="UP000240638">
    <property type="component" value="Unassembled WGS sequence"/>
</dbReference>
<gene>
    <name evidence="9" type="ORF">C9I57_01760</name>
</gene>
<dbReference type="InterPro" id="IPR004358">
    <property type="entry name" value="Sig_transdc_His_kin-like_C"/>
</dbReference>
<comment type="caution">
    <text evidence="9">The sequence shown here is derived from an EMBL/GenBank/DDBJ whole genome shotgun (WGS) entry which is preliminary data.</text>
</comment>
<evidence type="ECO:0000259" key="8">
    <source>
        <dbReference type="PROSITE" id="PS50113"/>
    </source>
</evidence>
<dbReference type="SMART" id="SM00387">
    <property type="entry name" value="HATPase_c"/>
    <property type="match status" value="1"/>
</dbReference>
<dbReference type="Gene3D" id="3.40.50.2300">
    <property type="match status" value="2"/>
</dbReference>
<dbReference type="InterPro" id="IPR036890">
    <property type="entry name" value="HATPase_C_sf"/>
</dbReference>
<evidence type="ECO:0000313" key="9">
    <source>
        <dbReference type="EMBL" id="PTB22532.1"/>
    </source>
</evidence>
<dbReference type="AlphaFoldDB" id="A0A2T3Y1A9"/>
<dbReference type="PANTHER" id="PTHR43065">
    <property type="entry name" value="SENSOR HISTIDINE KINASE"/>
    <property type="match status" value="1"/>
</dbReference>
<dbReference type="RefSeq" id="WP_107148915.1">
    <property type="nucleotide sequence ID" value="NZ_PYUC01000001.1"/>
</dbReference>
<feature type="domain" description="Response regulatory" evidence="6">
    <location>
        <begin position="679"/>
        <end position="789"/>
    </location>
</feature>
<dbReference type="EC" id="2.7.13.3" evidence="2"/>
<name>A0A2T3Y1A9_9BURK</name>
<keyword evidence="9" id="KW-0808">Transferase</keyword>
<dbReference type="SMART" id="SM00086">
    <property type="entry name" value="PAC"/>
    <property type="match status" value="2"/>
</dbReference>
<dbReference type="Pfam" id="PF13426">
    <property type="entry name" value="PAS_9"/>
    <property type="match status" value="2"/>
</dbReference>
<dbReference type="Pfam" id="PF02518">
    <property type="entry name" value="HATPase_c"/>
    <property type="match status" value="1"/>
</dbReference>
<comment type="catalytic activity">
    <reaction evidence="1">
        <text>ATP + protein L-histidine = ADP + protein N-phospho-L-histidine.</text>
        <dbReference type="EC" id="2.7.13.3"/>
    </reaction>
</comment>
<dbReference type="Pfam" id="PF00512">
    <property type="entry name" value="HisKA"/>
    <property type="match status" value="1"/>
</dbReference>
<dbReference type="SUPFAM" id="SSF55874">
    <property type="entry name" value="ATPase domain of HSP90 chaperone/DNA topoisomerase II/histidine kinase"/>
    <property type="match status" value="1"/>
</dbReference>
<dbReference type="InterPro" id="IPR001610">
    <property type="entry name" value="PAC"/>
</dbReference>
<accession>A0A2T3Y1A9</accession>
<dbReference type="InterPro" id="IPR011006">
    <property type="entry name" value="CheY-like_superfamily"/>
</dbReference>
<feature type="modified residue" description="4-aspartylphosphate" evidence="4">
    <location>
        <position position="728"/>
    </location>
</feature>
<feature type="domain" description="Response regulatory" evidence="6">
    <location>
        <begin position="530"/>
        <end position="646"/>
    </location>
</feature>
<dbReference type="Pfam" id="PF00072">
    <property type="entry name" value="Response_reg"/>
    <property type="match status" value="2"/>
</dbReference>
<dbReference type="InterPro" id="IPR001789">
    <property type="entry name" value="Sig_transdc_resp-reg_receiver"/>
</dbReference>
<evidence type="ECO:0000259" key="6">
    <source>
        <dbReference type="PROSITE" id="PS50110"/>
    </source>
</evidence>
<dbReference type="InterPro" id="IPR000014">
    <property type="entry name" value="PAS"/>
</dbReference>
<evidence type="ECO:0000256" key="1">
    <source>
        <dbReference type="ARBA" id="ARBA00000085"/>
    </source>
</evidence>
<dbReference type="CDD" id="cd00130">
    <property type="entry name" value="PAS"/>
    <property type="match status" value="2"/>
</dbReference>
<keyword evidence="9" id="KW-0418">Kinase</keyword>
<dbReference type="InterPro" id="IPR035965">
    <property type="entry name" value="PAS-like_dom_sf"/>
</dbReference>
<feature type="domain" description="PAS" evidence="7">
    <location>
        <begin position="139"/>
        <end position="212"/>
    </location>
</feature>
<dbReference type="InterPro" id="IPR003594">
    <property type="entry name" value="HATPase_dom"/>
</dbReference>
<dbReference type="InterPro" id="IPR005467">
    <property type="entry name" value="His_kinase_dom"/>
</dbReference>
<dbReference type="GO" id="GO:0000155">
    <property type="term" value="F:phosphorelay sensor kinase activity"/>
    <property type="evidence" value="ECO:0007669"/>
    <property type="project" value="InterPro"/>
</dbReference>
<dbReference type="InterPro" id="IPR000700">
    <property type="entry name" value="PAS-assoc_C"/>
</dbReference>
<dbReference type="Gene3D" id="3.30.565.10">
    <property type="entry name" value="Histidine kinase-like ATPase, C-terminal domain"/>
    <property type="match status" value="1"/>
</dbReference>
<dbReference type="SMART" id="SM00091">
    <property type="entry name" value="PAS"/>
    <property type="match status" value="2"/>
</dbReference>
<sequence>MSHSPLGIPAASEWLSIWEKATIDYCVALLSPTGIVLTWNAGGEHIHRYRPDEIIGRHFSVFYTRDDRAAGVPQAVLASALATGRHELEGWRLRKDGSSFWANVIMTRLDDRDGKTIGFAKVVRDVSDKRAAHEAVVESERRFRLLVQGVTDYAIFMLSPEGYITNWNPGARRIKGYTAEEIIGSHFSRFYTPEDRAAGVPQRGLETAAREGRFEAEGWRVRRDGSRFFAHVIIDAIRNEEGTLLGFAKVTRDITERRKAAEQLEHTRAQLFQSQKMEAIGKLTGGVAHDFNNVLQVIRGNLELLRAQAARDVSSAQRIDNALEALERGAKLASQLLAFGRRQPLQPTVVNLSRVMAGMDDMLRHALGERVELETVVSGGLWNTFVDTHQLENVILNLVINARDAMPEGGHLTIELLNAVLDDRYVASTSDVPAGQYVMIAVTDTGTGMPTDVAERAFDPFFTTKPEGSGSGLGLSMAYGFVKQSGGHIKIYSEVGHGTTVKLYLPRSTDAEEVTQQTNEMVPVMLGSETVLVVEDDDKVRATTIEMLAALGYKVLQADSPEAALTIIRSGVYVDLLFTDVVMPGPMTSTEMVRQAQLLRPTMKVLFTSGYTHNSVVHGGRLDRGVALLSKPYGREELSHKIRQVLGRGGTPDLAAAFEPIAAAAASTSLSRPAADSLRVLVVDDEPGSLDAVAEILRLLGHDPHKAASAHEALDAIATMHFDALLADIRLPDMSGIDLARSAANAANGMRIVFTSGEPMSIDGASLPFEWRAIRKPFSMDELQQALSA</sequence>